<evidence type="ECO:0000313" key="3">
    <source>
        <dbReference type="Proteomes" id="UP000006772"/>
    </source>
</evidence>
<comment type="caution">
    <text evidence="2">The sequence shown here is derived from an EMBL/GenBank/DDBJ whole genome shotgun (WGS) entry which is preliminary data.</text>
</comment>
<evidence type="ECO:0000313" key="2">
    <source>
        <dbReference type="EMBL" id="EOA04115.1"/>
    </source>
</evidence>
<organism evidence="2 3">
    <name type="scientific">Herbaspirillum frisingense GSF30</name>
    <dbReference type="NCBI Taxonomy" id="864073"/>
    <lineage>
        <taxon>Bacteria</taxon>
        <taxon>Pseudomonadati</taxon>
        <taxon>Pseudomonadota</taxon>
        <taxon>Betaproteobacteria</taxon>
        <taxon>Burkholderiales</taxon>
        <taxon>Oxalobacteraceae</taxon>
        <taxon>Herbaspirillum</taxon>
    </lineage>
</organism>
<dbReference type="Proteomes" id="UP000006772">
    <property type="component" value="Unassembled WGS sequence"/>
</dbReference>
<accession>A0AAI9N374</accession>
<name>A0AAI9N374_9BURK</name>
<proteinExistence type="predicted"/>
<evidence type="ECO:0000256" key="1">
    <source>
        <dbReference type="SAM" id="MobiDB-lite"/>
    </source>
</evidence>
<dbReference type="EMBL" id="AEEC02000018">
    <property type="protein sequence ID" value="EOA04115.1"/>
    <property type="molecule type" value="Genomic_DNA"/>
</dbReference>
<sequence length="48" mass="5332">MNIALHTPQETPPAHDPHLPPPELPDDDPVPVEDPPLNPRPSDKPIRM</sequence>
<gene>
    <name evidence="2" type="ORF">HFRIS_013605</name>
</gene>
<dbReference type="RefSeq" id="WP_006463942.1">
    <property type="nucleotide sequence ID" value="NZ_AEEC02000018.1"/>
</dbReference>
<reference evidence="2 3" key="1">
    <citation type="journal article" date="2013" name="Front. Microbiol.">
        <title>The genome of the endophytic bacterium H. frisingense GSF30(T) identifies diverse strategies in the Herbaspirillum genus to interact with plants.</title>
        <authorList>
            <person name="Straub D."/>
            <person name="Rothballer M."/>
            <person name="Hartmann A."/>
            <person name="Ludewig U."/>
        </authorList>
    </citation>
    <scope>NUCLEOTIDE SEQUENCE [LARGE SCALE GENOMIC DNA]</scope>
    <source>
        <strain evidence="2 3">GSF30</strain>
    </source>
</reference>
<feature type="region of interest" description="Disordered" evidence="1">
    <location>
        <begin position="1"/>
        <end position="48"/>
    </location>
</feature>
<dbReference type="AlphaFoldDB" id="A0AAI9N374"/>
<protein>
    <submittedName>
        <fullName evidence="2">Uncharacterized protein</fullName>
    </submittedName>
</protein>